<dbReference type="InterPro" id="IPR000719">
    <property type="entry name" value="Prot_kinase_dom"/>
</dbReference>
<dbReference type="Gene3D" id="3.30.200.20">
    <property type="entry name" value="Phosphorylase Kinase, domain 1"/>
    <property type="match status" value="1"/>
</dbReference>
<sequence length="220" mass="24563">MEEAAKEFDWEELEWGERIASGAYGTVFLCRYCGKDVAVKVISAGEEDSCAVETAELSFLREVSTWVQLDHPNVAKLIEAKEDVKPPLKELKKSGCCCAVVREYLKGGTLASYVRHHKKLSFKHKIKLALDVARALSYLHSKNIVHRDVKLQNLMLDDKGRVKIIDFGGSKIETDEMSVKVGTKGYIAPEVLDSTSYDHSSVRCFQLRHLSLGALLSEAC</sequence>
<dbReference type="Pfam" id="PF00069">
    <property type="entry name" value="Pkinase"/>
    <property type="match status" value="1"/>
</dbReference>
<dbReference type="PIRSF" id="PIRSF000654">
    <property type="entry name" value="Integrin-linked_kinase"/>
    <property type="match status" value="1"/>
</dbReference>
<dbReference type="PANTHER" id="PTHR44329:SF160">
    <property type="entry name" value="OS05G0577700 PROTEIN"/>
    <property type="match status" value="1"/>
</dbReference>
<dbReference type="PROSITE" id="PS00108">
    <property type="entry name" value="PROTEIN_KINASE_ST"/>
    <property type="match status" value="1"/>
</dbReference>
<dbReference type="SUPFAM" id="SSF56112">
    <property type="entry name" value="Protein kinase-like (PK-like)"/>
    <property type="match status" value="1"/>
</dbReference>
<dbReference type="InterPro" id="IPR011009">
    <property type="entry name" value="Kinase-like_dom_sf"/>
</dbReference>
<evidence type="ECO:0000259" key="1">
    <source>
        <dbReference type="SMART" id="SM00220"/>
    </source>
</evidence>
<evidence type="ECO:0000313" key="2">
    <source>
        <dbReference type="EMBL" id="CAI9112803.1"/>
    </source>
</evidence>
<dbReference type="EMBL" id="OX459124">
    <property type="protein sequence ID" value="CAI9112803.1"/>
    <property type="molecule type" value="Genomic_DNA"/>
</dbReference>
<dbReference type="Gene3D" id="1.10.510.10">
    <property type="entry name" value="Transferase(Phosphotransferase) domain 1"/>
    <property type="match status" value="1"/>
</dbReference>
<feature type="domain" description="Protein kinase" evidence="1">
    <location>
        <begin position="13"/>
        <end position="212"/>
    </location>
</feature>
<dbReference type="GO" id="GO:0005524">
    <property type="term" value="F:ATP binding"/>
    <property type="evidence" value="ECO:0007669"/>
    <property type="project" value="InterPro"/>
</dbReference>
<dbReference type="SMART" id="SM00220">
    <property type="entry name" value="S_TKc"/>
    <property type="match status" value="1"/>
</dbReference>
<dbReference type="GO" id="GO:0004674">
    <property type="term" value="F:protein serine/threonine kinase activity"/>
    <property type="evidence" value="ECO:0007669"/>
    <property type="project" value="TreeGrafter"/>
</dbReference>
<dbReference type="InterPro" id="IPR008271">
    <property type="entry name" value="Ser/Thr_kinase_AS"/>
</dbReference>
<dbReference type="GO" id="GO:0005886">
    <property type="term" value="C:plasma membrane"/>
    <property type="evidence" value="ECO:0007669"/>
    <property type="project" value="TreeGrafter"/>
</dbReference>
<dbReference type="Proteomes" id="UP001161247">
    <property type="component" value="Chromosome 7"/>
</dbReference>
<organism evidence="2 3">
    <name type="scientific">Oldenlandia corymbosa var. corymbosa</name>
    <dbReference type="NCBI Taxonomy" id="529605"/>
    <lineage>
        <taxon>Eukaryota</taxon>
        <taxon>Viridiplantae</taxon>
        <taxon>Streptophyta</taxon>
        <taxon>Embryophyta</taxon>
        <taxon>Tracheophyta</taxon>
        <taxon>Spermatophyta</taxon>
        <taxon>Magnoliopsida</taxon>
        <taxon>eudicotyledons</taxon>
        <taxon>Gunneridae</taxon>
        <taxon>Pentapetalae</taxon>
        <taxon>asterids</taxon>
        <taxon>lamiids</taxon>
        <taxon>Gentianales</taxon>
        <taxon>Rubiaceae</taxon>
        <taxon>Rubioideae</taxon>
        <taxon>Spermacoceae</taxon>
        <taxon>Hedyotis-Oldenlandia complex</taxon>
        <taxon>Oldenlandia</taxon>
    </lineage>
</organism>
<gene>
    <name evidence="2" type="ORF">OLC1_LOCUS19926</name>
</gene>
<dbReference type="InterPro" id="IPR051681">
    <property type="entry name" value="Ser/Thr_Kinases-Pseudokinases"/>
</dbReference>
<name>A0AAV1E1I8_OLDCO</name>
<evidence type="ECO:0000313" key="3">
    <source>
        <dbReference type="Proteomes" id="UP001161247"/>
    </source>
</evidence>
<dbReference type="PANTHER" id="PTHR44329">
    <property type="entry name" value="SERINE/THREONINE-PROTEIN KINASE TNNI3K-RELATED"/>
    <property type="match status" value="1"/>
</dbReference>
<reference evidence="2" key="1">
    <citation type="submission" date="2023-03" db="EMBL/GenBank/DDBJ databases">
        <authorList>
            <person name="Julca I."/>
        </authorList>
    </citation>
    <scope>NUCLEOTIDE SEQUENCE</scope>
</reference>
<dbReference type="AlphaFoldDB" id="A0AAV1E1I8"/>
<proteinExistence type="predicted"/>
<protein>
    <submittedName>
        <fullName evidence="2">OLC1v1013296C1</fullName>
    </submittedName>
</protein>
<keyword evidence="3" id="KW-1185">Reference proteome</keyword>
<accession>A0AAV1E1I8</accession>